<dbReference type="Pfam" id="PF05612">
    <property type="entry name" value="Leg1"/>
    <property type="match status" value="2"/>
</dbReference>
<accession>A0A8S4PLH1</accession>
<keyword evidence="3" id="KW-0964">Secreted</keyword>
<keyword evidence="7" id="KW-1185">Reference proteome</keyword>
<protein>
    <submittedName>
        <fullName evidence="6">Uncharacterized protein</fullName>
    </submittedName>
</protein>
<dbReference type="AlphaFoldDB" id="A0A8S4PLH1"/>
<evidence type="ECO:0000256" key="1">
    <source>
        <dbReference type="ARBA" id="ARBA00004613"/>
    </source>
</evidence>
<dbReference type="EMBL" id="CAIIXF020000009">
    <property type="protein sequence ID" value="CAH1795189.1"/>
    <property type="molecule type" value="Genomic_DNA"/>
</dbReference>
<dbReference type="PANTHER" id="PTHR18820:SF1">
    <property type="entry name" value="PROTEIN LEG1 HOMOLOG"/>
    <property type="match status" value="1"/>
</dbReference>
<dbReference type="OrthoDB" id="17046at2759"/>
<comment type="similarity">
    <text evidence="2">Belongs to the LEG1 family.</text>
</comment>
<evidence type="ECO:0000256" key="5">
    <source>
        <dbReference type="ARBA" id="ARBA00023180"/>
    </source>
</evidence>
<sequence length="304" mass="34982">MKTLQRTPPHWAQVPSSLDEFPRDDNAISINPWSYLHRLGMYRCLIEATGKRLHGTKLDGKWNLLWGLPIQHGWQFQTGRLRDFTNQTYCGFNGAQSEMFCISPNSWWADMNYYLSAFPFLAAVKAGVFKCPKTKCSPNRAAVKLWKAHVGSIEAGMRLFNDELRYLSTKERNFGKGWVKSVTMLAAVRFKTNMRQTEKFQTLGLPKRILWETDDAPYIPDMSPTENTLLDVLDQLLYWDNFLGGYIVSGWNSVMCNEAARKMGRATLMDLLTQSHLRTAKDIFLILWTTITTDCQKIPNSYVN</sequence>
<reference evidence="6" key="1">
    <citation type="submission" date="2022-03" db="EMBL/GenBank/DDBJ databases">
        <authorList>
            <person name="Martin C."/>
        </authorList>
    </citation>
    <scope>NUCLEOTIDE SEQUENCE</scope>
</reference>
<name>A0A8S4PLH1_OWEFU</name>
<comment type="caution">
    <text evidence="6">The sequence shown here is derived from an EMBL/GenBank/DDBJ whole genome shotgun (WGS) entry which is preliminary data.</text>
</comment>
<evidence type="ECO:0000256" key="4">
    <source>
        <dbReference type="ARBA" id="ARBA00022729"/>
    </source>
</evidence>
<organism evidence="6 7">
    <name type="scientific">Owenia fusiformis</name>
    <name type="common">Polychaete worm</name>
    <dbReference type="NCBI Taxonomy" id="6347"/>
    <lineage>
        <taxon>Eukaryota</taxon>
        <taxon>Metazoa</taxon>
        <taxon>Spiralia</taxon>
        <taxon>Lophotrochozoa</taxon>
        <taxon>Annelida</taxon>
        <taxon>Polychaeta</taxon>
        <taxon>Sedentaria</taxon>
        <taxon>Canalipalpata</taxon>
        <taxon>Sabellida</taxon>
        <taxon>Oweniida</taxon>
        <taxon>Oweniidae</taxon>
        <taxon>Owenia</taxon>
    </lineage>
</organism>
<comment type="subcellular location">
    <subcellularLocation>
        <location evidence="1">Secreted</location>
    </subcellularLocation>
</comment>
<evidence type="ECO:0000313" key="6">
    <source>
        <dbReference type="EMBL" id="CAH1795189.1"/>
    </source>
</evidence>
<proteinExistence type="inferred from homology"/>
<gene>
    <name evidence="6" type="ORF">OFUS_LOCUS19764</name>
</gene>
<dbReference type="InterPro" id="IPR008499">
    <property type="entry name" value="Leg1"/>
</dbReference>
<dbReference type="PANTHER" id="PTHR18820">
    <property type="entry name" value="LEG1"/>
    <property type="match status" value="1"/>
</dbReference>
<evidence type="ECO:0000313" key="7">
    <source>
        <dbReference type="Proteomes" id="UP000749559"/>
    </source>
</evidence>
<dbReference type="GO" id="GO:0005615">
    <property type="term" value="C:extracellular space"/>
    <property type="evidence" value="ECO:0007669"/>
    <property type="project" value="TreeGrafter"/>
</dbReference>
<keyword evidence="5" id="KW-0325">Glycoprotein</keyword>
<evidence type="ECO:0000256" key="2">
    <source>
        <dbReference type="ARBA" id="ARBA00009122"/>
    </source>
</evidence>
<evidence type="ECO:0000256" key="3">
    <source>
        <dbReference type="ARBA" id="ARBA00022525"/>
    </source>
</evidence>
<dbReference type="Proteomes" id="UP000749559">
    <property type="component" value="Unassembled WGS sequence"/>
</dbReference>
<keyword evidence="4" id="KW-0732">Signal</keyword>